<evidence type="ECO:0000313" key="3">
    <source>
        <dbReference type="Proteomes" id="UP001286456"/>
    </source>
</evidence>
<dbReference type="GO" id="GO:0016491">
    <property type="term" value="F:oxidoreductase activity"/>
    <property type="evidence" value="ECO:0007669"/>
    <property type="project" value="UniProtKB-KW"/>
</dbReference>
<keyword evidence="3" id="KW-1185">Reference proteome</keyword>
<comment type="caution">
    <text evidence="2">The sequence shown here is derived from an EMBL/GenBank/DDBJ whole genome shotgun (WGS) entry which is preliminary data.</text>
</comment>
<proteinExistence type="predicted"/>
<organism evidence="2 3">
    <name type="scientific">Cercophora scortea</name>
    <dbReference type="NCBI Taxonomy" id="314031"/>
    <lineage>
        <taxon>Eukaryota</taxon>
        <taxon>Fungi</taxon>
        <taxon>Dikarya</taxon>
        <taxon>Ascomycota</taxon>
        <taxon>Pezizomycotina</taxon>
        <taxon>Sordariomycetes</taxon>
        <taxon>Sordariomycetidae</taxon>
        <taxon>Sordariales</taxon>
        <taxon>Lasiosphaeriaceae</taxon>
        <taxon>Cercophora</taxon>
    </lineage>
</organism>
<dbReference type="SUPFAM" id="SSF51197">
    <property type="entry name" value="Clavaminate synthase-like"/>
    <property type="match status" value="1"/>
</dbReference>
<dbReference type="PANTHER" id="PTHR37285:SF5">
    <property type="entry name" value="SPORE WALL MATURATION PROTEIN DIT1"/>
    <property type="match status" value="1"/>
</dbReference>
<dbReference type="InterPro" id="IPR042098">
    <property type="entry name" value="TauD-like_sf"/>
</dbReference>
<protein>
    <submittedName>
        <fullName evidence="2">Pyoverdine/dityrosine biosynthesis protein</fullName>
    </submittedName>
</protein>
<dbReference type="AlphaFoldDB" id="A0AAE0M3D0"/>
<dbReference type="PANTHER" id="PTHR37285">
    <property type="entry name" value="SPORE WALL MATURATION PROTEIN DIT1"/>
    <property type="match status" value="1"/>
</dbReference>
<gene>
    <name evidence="2" type="ORF">B0T19DRAFT_404932</name>
</gene>
<dbReference type="Proteomes" id="UP001286456">
    <property type="component" value="Unassembled WGS sequence"/>
</dbReference>
<sequence>MSRYEELAMLGFVEGDCIPALSTQHHDFSWGTERNTDTNAADNVQKACDILAIITRYQLESRGVSLPDADDQATSQFHALVYNQIRLSQPVRLCLPAFPFKSPNTQSKVLGRLPDKAEEFALAHINGLYAAIGDIYPPGAELTIISDGLVYNGELDEIAYIANATNFRRALLNKFGRPDWDPSEEVKKNEDTCLTYRGYIKFLETDLANVYPIGSDRSKCKFKKGIELVAKQMLTRGDAFARAVRERFPTHVRLSIHPSTNRSKLSISLLPTHSRWTTPWHCALAVTADGTVQTGPSSQFATDPAFELVYDEHGRLSHYREKTDLLAWADDAEILCEPLYPCGLLIRPAGGPMALSIQDIDATKLRGLAEMNSPVVLRGFAHTSDRALLFKKAWELGTPLPWSFGLVLEVKNLGAGSKGSGGALSSEKMAFHYGGVFKTEKKMRADGVEEVVSVPPRFQLFTACHIPPRAARVCDNYHEPWPQSKTDFEPMEVTVGGSESIDGAEVCKIIDALLYDRRVTYWHAWEKGDLTEFVGGSDRELWRIHFD</sequence>
<evidence type="ECO:0000256" key="1">
    <source>
        <dbReference type="ARBA" id="ARBA00023002"/>
    </source>
</evidence>
<evidence type="ECO:0000313" key="2">
    <source>
        <dbReference type="EMBL" id="KAK3317223.1"/>
    </source>
</evidence>
<accession>A0AAE0M3D0</accession>
<dbReference type="InterPro" id="IPR007817">
    <property type="entry name" value="Isocyanide_synthase_DIT1"/>
</dbReference>
<reference evidence="2" key="2">
    <citation type="submission" date="2023-06" db="EMBL/GenBank/DDBJ databases">
        <authorList>
            <consortium name="Lawrence Berkeley National Laboratory"/>
            <person name="Haridas S."/>
            <person name="Hensen N."/>
            <person name="Bonometti L."/>
            <person name="Westerberg I."/>
            <person name="Brannstrom I.O."/>
            <person name="Guillou S."/>
            <person name="Cros-Aarteil S."/>
            <person name="Calhoun S."/>
            <person name="Kuo A."/>
            <person name="Mondo S."/>
            <person name="Pangilinan J."/>
            <person name="Riley R."/>
            <person name="Labutti K."/>
            <person name="Andreopoulos B."/>
            <person name="Lipzen A."/>
            <person name="Chen C."/>
            <person name="Yanf M."/>
            <person name="Daum C."/>
            <person name="Ng V."/>
            <person name="Clum A."/>
            <person name="Steindorff A."/>
            <person name="Ohm R."/>
            <person name="Martin F."/>
            <person name="Silar P."/>
            <person name="Natvig D."/>
            <person name="Lalanne C."/>
            <person name="Gautier V."/>
            <person name="Ament-Velasquez S.L."/>
            <person name="Kruys A."/>
            <person name="Hutchinson M.I."/>
            <person name="Powell A.J."/>
            <person name="Barry K."/>
            <person name="Miller A.N."/>
            <person name="Grigoriev I.V."/>
            <person name="Debuchy R."/>
            <person name="Gladieux P."/>
            <person name="Thoren M.H."/>
            <person name="Johannesson H."/>
        </authorList>
    </citation>
    <scope>NUCLEOTIDE SEQUENCE</scope>
    <source>
        <strain evidence="2">SMH4131-1</strain>
    </source>
</reference>
<keyword evidence="1" id="KW-0560">Oxidoreductase</keyword>
<dbReference type="Pfam" id="PF05141">
    <property type="entry name" value="DIT1_PvcA"/>
    <property type="match status" value="2"/>
</dbReference>
<dbReference type="EMBL" id="JAUEPO010000007">
    <property type="protein sequence ID" value="KAK3317223.1"/>
    <property type="molecule type" value="Genomic_DNA"/>
</dbReference>
<name>A0AAE0M3D0_9PEZI</name>
<reference evidence="2" key="1">
    <citation type="journal article" date="2023" name="Mol. Phylogenet. Evol.">
        <title>Genome-scale phylogeny and comparative genomics of the fungal order Sordariales.</title>
        <authorList>
            <person name="Hensen N."/>
            <person name="Bonometti L."/>
            <person name="Westerberg I."/>
            <person name="Brannstrom I.O."/>
            <person name="Guillou S."/>
            <person name="Cros-Aarteil S."/>
            <person name="Calhoun S."/>
            <person name="Haridas S."/>
            <person name="Kuo A."/>
            <person name="Mondo S."/>
            <person name="Pangilinan J."/>
            <person name="Riley R."/>
            <person name="LaButti K."/>
            <person name="Andreopoulos B."/>
            <person name="Lipzen A."/>
            <person name="Chen C."/>
            <person name="Yan M."/>
            <person name="Daum C."/>
            <person name="Ng V."/>
            <person name="Clum A."/>
            <person name="Steindorff A."/>
            <person name="Ohm R.A."/>
            <person name="Martin F."/>
            <person name="Silar P."/>
            <person name="Natvig D.O."/>
            <person name="Lalanne C."/>
            <person name="Gautier V."/>
            <person name="Ament-Velasquez S.L."/>
            <person name="Kruys A."/>
            <person name="Hutchinson M.I."/>
            <person name="Powell A.J."/>
            <person name="Barry K."/>
            <person name="Miller A.N."/>
            <person name="Grigoriev I.V."/>
            <person name="Debuchy R."/>
            <person name="Gladieux P."/>
            <person name="Hiltunen Thoren M."/>
            <person name="Johannesson H."/>
        </authorList>
    </citation>
    <scope>NUCLEOTIDE SEQUENCE</scope>
    <source>
        <strain evidence="2">SMH4131-1</strain>
    </source>
</reference>
<dbReference type="Gene3D" id="3.60.130.10">
    <property type="entry name" value="Clavaminate synthase-like"/>
    <property type="match status" value="2"/>
</dbReference>